<dbReference type="SUPFAM" id="SSF53474">
    <property type="entry name" value="alpha/beta-Hydrolases"/>
    <property type="match status" value="1"/>
</dbReference>
<dbReference type="GO" id="GO:0016787">
    <property type="term" value="F:hydrolase activity"/>
    <property type="evidence" value="ECO:0007669"/>
    <property type="project" value="InterPro"/>
</dbReference>
<dbReference type="InterPro" id="IPR029058">
    <property type="entry name" value="AB_hydrolase_fold"/>
</dbReference>
<comment type="caution">
    <text evidence="1">The sequence shown here is derived from an EMBL/GenBank/DDBJ whole genome shotgun (WGS) entry which is preliminary data.</text>
</comment>
<dbReference type="PANTHER" id="PTHR15394:SF3">
    <property type="entry name" value="SERINE HYDROLASE RBBP9"/>
    <property type="match status" value="1"/>
</dbReference>
<evidence type="ECO:0000313" key="1">
    <source>
        <dbReference type="EMBL" id="OGJ02513.1"/>
    </source>
</evidence>
<sequence>MPEPWAPVYEKFRQEFKKYKVDENTVLVGHSCGCAFLTRWLGESKQKIKKLILVAPWKVNTRNESFRDEFYAFNIDETIKSRVGEIVMFTSDNEREGGLESLKIYHQALGGRIITLPSHGHYIFEDMGTQEFSELLQEIINTEV</sequence>
<dbReference type="InterPro" id="IPR010662">
    <property type="entry name" value="RBBP9/YdeN"/>
</dbReference>
<gene>
    <name evidence="1" type="ORF">A3G06_01230</name>
</gene>
<accession>A0A1F6Y825</accession>
<dbReference type="STRING" id="1801797.A3G06_01230"/>
<dbReference type="Gene3D" id="3.40.50.1820">
    <property type="entry name" value="alpha/beta hydrolase"/>
    <property type="match status" value="1"/>
</dbReference>
<evidence type="ECO:0000313" key="2">
    <source>
        <dbReference type="Proteomes" id="UP000176192"/>
    </source>
</evidence>
<dbReference type="Pfam" id="PF06821">
    <property type="entry name" value="Ser_hydrolase"/>
    <property type="match status" value="1"/>
</dbReference>
<dbReference type="PANTHER" id="PTHR15394">
    <property type="entry name" value="SERINE HYDROLASE RBBP9"/>
    <property type="match status" value="1"/>
</dbReference>
<dbReference type="AlphaFoldDB" id="A0A1F6Y825"/>
<dbReference type="Proteomes" id="UP000176192">
    <property type="component" value="Unassembled WGS sequence"/>
</dbReference>
<organism evidence="1 2">
    <name type="scientific">Candidatus Nomurabacteria bacterium RIFCSPLOWO2_12_FULL_46_14</name>
    <dbReference type="NCBI Taxonomy" id="1801797"/>
    <lineage>
        <taxon>Bacteria</taxon>
        <taxon>Candidatus Nomuraibacteriota</taxon>
    </lineage>
</organism>
<reference evidence="1 2" key="1">
    <citation type="journal article" date="2016" name="Nat. Commun.">
        <title>Thousands of microbial genomes shed light on interconnected biogeochemical processes in an aquifer system.</title>
        <authorList>
            <person name="Anantharaman K."/>
            <person name="Brown C.T."/>
            <person name="Hug L.A."/>
            <person name="Sharon I."/>
            <person name="Castelle C.J."/>
            <person name="Probst A.J."/>
            <person name="Thomas B.C."/>
            <person name="Singh A."/>
            <person name="Wilkins M.J."/>
            <person name="Karaoz U."/>
            <person name="Brodie E.L."/>
            <person name="Williams K.H."/>
            <person name="Hubbard S.S."/>
            <person name="Banfield J.F."/>
        </authorList>
    </citation>
    <scope>NUCLEOTIDE SEQUENCE [LARGE SCALE GENOMIC DNA]</scope>
</reference>
<proteinExistence type="predicted"/>
<name>A0A1F6Y825_9BACT</name>
<protein>
    <submittedName>
        <fullName evidence="1">Uncharacterized protein</fullName>
    </submittedName>
</protein>
<dbReference type="EMBL" id="MFVV01000043">
    <property type="protein sequence ID" value="OGJ02513.1"/>
    <property type="molecule type" value="Genomic_DNA"/>
</dbReference>